<feature type="transmembrane region" description="Helical" evidence="2">
    <location>
        <begin position="201"/>
        <end position="220"/>
    </location>
</feature>
<sequence>MDATPALLANYRLVSDASRFEYEQQHPRNRSRNASPAEIHSSPLSLPIADSPRPIHDIPFLNPGSSAYEMRDDLYDFYARPSHASLRGGASTPYPGPSIHNQLENPPLPPKDTRSPYIARRHLQAVNDDLPAIQDTREYLGMLLRQVPGHERGMVAPPRHQYDQEELLLARFMNMPLFRSRYAEDFDPGHVSNYIFTANNVIDFFQIAFGVIITTIASVLTSIDNRIDGGFYRYFIAVGVIVLVVALLFISKTINFERRKGVFYCVVSCILTAVALILSITSIATNNNCATQQICQMRKVLATFSILSFILWICTLMVFLTTFYIAKLILNDRINLDYNTPPEPRMSHDAPIVEKLRPSTYYKEDSTIGYQTDADLDDLRFSRSMHNLPRYTLDENGKMYPLERSQDLRGTKPLIVYAPEELLF</sequence>
<accession>A0A1L0CYC9</accession>
<protein>
    <submittedName>
        <fullName evidence="3">CIC11C00000002342</fullName>
    </submittedName>
</protein>
<feature type="transmembrane region" description="Helical" evidence="2">
    <location>
        <begin position="304"/>
        <end position="326"/>
    </location>
</feature>
<feature type="transmembrane region" description="Helical" evidence="2">
    <location>
        <begin position="262"/>
        <end position="284"/>
    </location>
</feature>
<reference evidence="3 4" key="1">
    <citation type="submission" date="2016-10" db="EMBL/GenBank/DDBJ databases">
        <authorList>
            <person name="de Groot N.N."/>
        </authorList>
    </citation>
    <scope>NUCLEOTIDE SEQUENCE [LARGE SCALE GENOMIC DNA]</scope>
    <source>
        <strain evidence="3 4">PYCC 4715</strain>
    </source>
</reference>
<evidence type="ECO:0000256" key="2">
    <source>
        <dbReference type="SAM" id="Phobius"/>
    </source>
</evidence>
<evidence type="ECO:0000313" key="3">
    <source>
        <dbReference type="EMBL" id="SGZ48701.1"/>
    </source>
</evidence>
<dbReference type="AlphaFoldDB" id="A0A1L0CYC9"/>
<keyword evidence="2" id="KW-1133">Transmembrane helix</keyword>
<evidence type="ECO:0000256" key="1">
    <source>
        <dbReference type="SAM" id="MobiDB-lite"/>
    </source>
</evidence>
<feature type="region of interest" description="Disordered" evidence="1">
    <location>
        <begin position="88"/>
        <end position="109"/>
    </location>
</feature>
<name>A0A1L0CYC9_9ASCO</name>
<proteinExistence type="predicted"/>
<dbReference type="EMBL" id="LT635764">
    <property type="protein sequence ID" value="SGZ48701.1"/>
    <property type="molecule type" value="Genomic_DNA"/>
</dbReference>
<organism evidence="3 4">
    <name type="scientific">Sungouiella intermedia</name>
    <dbReference type="NCBI Taxonomy" id="45354"/>
    <lineage>
        <taxon>Eukaryota</taxon>
        <taxon>Fungi</taxon>
        <taxon>Dikarya</taxon>
        <taxon>Ascomycota</taxon>
        <taxon>Saccharomycotina</taxon>
        <taxon>Pichiomycetes</taxon>
        <taxon>Metschnikowiaceae</taxon>
        <taxon>Sungouiella</taxon>
    </lineage>
</organism>
<feature type="transmembrane region" description="Helical" evidence="2">
    <location>
        <begin position="232"/>
        <end position="250"/>
    </location>
</feature>
<evidence type="ECO:0000313" key="4">
    <source>
        <dbReference type="Proteomes" id="UP000182259"/>
    </source>
</evidence>
<keyword evidence="2" id="KW-0472">Membrane</keyword>
<keyword evidence="2" id="KW-0812">Transmembrane</keyword>
<gene>
    <name evidence="3" type="ORF">SAMEA4029009_CIC11G00000002342</name>
</gene>
<feature type="region of interest" description="Disordered" evidence="1">
    <location>
        <begin position="22"/>
        <end position="52"/>
    </location>
</feature>
<dbReference type="Proteomes" id="UP000182259">
    <property type="component" value="Chromosome I"/>
</dbReference>